<dbReference type="STRING" id="150146.SAMN05443667_105135"/>
<reference evidence="3" key="1">
    <citation type="submission" date="2016-10" db="EMBL/GenBank/DDBJ databases">
        <authorList>
            <person name="Varghese N."/>
            <person name="Submissions S."/>
        </authorList>
    </citation>
    <scope>NUCLEOTIDE SEQUENCE [LARGE SCALE GENOMIC DNA]</scope>
    <source>
        <strain evidence="3">DSM 22376</strain>
    </source>
</reference>
<dbReference type="InterPro" id="IPR002686">
    <property type="entry name" value="Transposase_17"/>
</dbReference>
<dbReference type="Gene3D" id="3.30.70.1290">
    <property type="entry name" value="Transposase IS200-like"/>
    <property type="match status" value="1"/>
</dbReference>
<dbReference type="Proteomes" id="UP000198951">
    <property type="component" value="Unassembled WGS sequence"/>
</dbReference>
<dbReference type="PANTHER" id="PTHR36966">
    <property type="entry name" value="REP-ASSOCIATED TYROSINE TRANSPOSASE"/>
    <property type="match status" value="1"/>
</dbReference>
<gene>
    <name evidence="2" type="ORF">SAMN05443667_105135</name>
</gene>
<organism evidence="2 3">
    <name type="scientific">Flavobacterium gillisiae</name>
    <dbReference type="NCBI Taxonomy" id="150146"/>
    <lineage>
        <taxon>Bacteria</taxon>
        <taxon>Pseudomonadati</taxon>
        <taxon>Bacteroidota</taxon>
        <taxon>Flavobacteriia</taxon>
        <taxon>Flavobacteriales</taxon>
        <taxon>Flavobacteriaceae</taxon>
        <taxon>Flavobacterium</taxon>
    </lineage>
</organism>
<dbReference type="InterPro" id="IPR036515">
    <property type="entry name" value="Transposase_17_sf"/>
</dbReference>
<evidence type="ECO:0000259" key="1">
    <source>
        <dbReference type="SMART" id="SM01321"/>
    </source>
</evidence>
<accession>A0A1H4BY86</accession>
<evidence type="ECO:0000313" key="2">
    <source>
        <dbReference type="EMBL" id="SEA53165.1"/>
    </source>
</evidence>
<name>A0A1H4BY86_9FLAO</name>
<dbReference type="PANTHER" id="PTHR36966:SF1">
    <property type="entry name" value="REP-ASSOCIATED TYROSINE TRANSPOSASE"/>
    <property type="match status" value="1"/>
</dbReference>
<dbReference type="AlphaFoldDB" id="A0A1H4BY86"/>
<dbReference type="GO" id="GO:0006313">
    <property type="term" value="P:DNA transposition"/>
    <property type="evidence" value="ECO:0007669"/>
    <property type="project" value="InterPro"/>
</dbReference>
<protein>
    <submittedName>
        <fullName evidence="2">REP element-mobilizing transposase RayT</fullName>
    </submittedName>
</protein>
<dbReference type="OrthoDB" id="9788881at2"/>
<feature type="domain" description="Transposase IS200-like" evidence="1">
    <location>
        <begin position="9"/>
        <end position="148"/>
    </location>
</feature>
<sequence length="184" mass="21848">MSTKYKATTTEEAYFITITTVGWVDVFTRLNQKYVLINALQHCQQNKGLEIYAYCIMSSHIHLLCKATNGFILSDVMRDFKKYTSKKIIQTISEEPESRREWMLKHFQKACAHLKREQEYKVWQDGYHAEIVETNWFIKQKINYIHNNPVKEKIVTLPEDYYFSSARNYASLENDLDVIILNLF</sequence>
<dbReference type="NCBIfam" id="NF047646">
    <property type="entry name" value="REP_Tyr_transpos"/>
    <property type="match status" value="1"/>
</dbReference>
<dbReference type="InterPro" id="IPR052715">
    <property type="entry name" value="RAYT_transposase"/>
</dbReference>
<dbReference type="SUPFAM" id="SSF143422">
    <property type="entry name" value="Transposase IS200-like"/>
    <property type="match status" value="1"/>
</dbReference>
<keyword evidence="3" id="KW-1185">Reference proteome</keyword>
<dbReference type="GO" id="GO:0043565">
    <property type="term" value="F:sequence-specific DNA binding"/>
    <property type="evidence" value="ECO:0007669"/>
    <property type="project" value="TreeGrafter"/>
</dbReference>
<evidence type="ECO:0000313" key="3">
    <source>
        <dbReference type="Proteomes" id="UP000198951"/>
    </source>
</evidence>
<dbReference type="EMBL" id="FNRD01000005">
    <property type="protein sequence ID" value="SEA53165.1"/>
    <property type="molecule type" value="Genomic_DNA"/>
</dbReference>
<dbReference type="Pfam" id="PF01797">
    <property type="entry name" value="Y1_Tnp"/>
    <property type="match status" value="1"/>
</dbReference>
<dbReference type="GO" id="GO:0004803">
    <property type="term" value="F:transposase activity"/>
    <property type="evidence" value="ECO:0007669"/>
    <property type="project" value="InterPro"/>
</dbReference>
<dbReference type="RefSeq" id="WP_091088104.1">
    <property type="nucleotide sequence ID" value="NZ_FNRD01000005.1"/>
</dbReference>
<proteinExistence type="predicted"/>
<dbReference type="SMART" id="SM01321">
    <property type="entry name" value="Y1_Tnp"/>
    <property type="match status" value="1"/>
</dbReference>